<evidence type="ECO:0000256" key="1">
    <source>
        <dbReference type="ARBA" id="ARBA00004173"/>
    </source>
</evidence>
<dbReference type="Pfam" id="PF00472">
    <property type="entry name" value="RF-1"/>
    <property type="match status" value="1"/>
</dbReference>
<feature type="compositionally biased region" description="Acidic residues" evidence="5">
    <location>
        <begin position="124"/>
        <end position="154"/>
    </location>
</feature>
<dbReference type="InterPro" id="IPR000352">
    <property type="entry name" value="Pep_chain_release_fac_I"/>
</dbReference>
<dbReference type="GO" id="GO:0005739">
    <property type="term" value="C:mitochondrion"/>
    <property type="evidence" value="ECO:0007669"/>
    <property type="project" value="UniProtKB-SubCell"/>
</dbReference>
<accession>A0A1V9Z460</accession>
<keyword evidence="8" id="KW-1185">Reference proteome</keyword>
<comment type="similarity">
    <text evidence="2">Belongs to the prokaryotic/mitochondrial release factor family.</text>
</comment>
<dbReference type="Proteomes" id="UP000243579">
    <property type="component" value="Unassembled WGS sequence"/>
</dbReference>
<keyword evidence="3" id="KW-0809">Transit peptide</keyword>
<evidence type="ECO:0000256" key="2">
    <source>
        <dbReference type="ARBA" id="ARBA00010835"/>
    </source>
</evidence>
<dbReference type="EMBL" id="JNBR01000442">
    <property type="protein sequence ID" value="OQR92779.1"/>
    <property type="molecule type" value="Genomic_DNA"/>
</dbReference>
<evidence type="ECO:0000256" key="3">
    <source>
        <dbReference type="ARBA" id="ARBA00022946"/>
    </source>
</evidence>
<feature type="domain" description="Prokaryotic-type class I peptide chain release factors" evidence="6">
    <location>
        <begin position="16"/>
        <end position="110"/>
    </location>
</feature>
<evidence type="ECO:0000256" key="5">
    <source>
        <dbReference type="SAM" id="MobiDB-lite"/>
    </source>
</evidence>
<feature type="region of interest" description="Disordered" evidence="5">
    <location>
        <begin position="87"/>
        <end position="160"/>
    </location>
</feature>
<feature type="compositionally biased region" description="Basic residues" evidence="5">
    <location>
        <begin position="96"/>
        <end position="112"/>
    </location>
</feature>
<evidence type="ECO:0000259" key="6">
    <source>
        <dbReference type="Pfam" id="PF00472"/>
    </source>
</evidence>
<keyword evidence="4" id="KW-0496">Mitochondrion</keyword>
<evidence type="ECO:0000313" key="7">
    <source>
        <dbReference type="EMBL" id="OQR92779.1"/>
    </source>
</evidence>
<gene>
    <name evidence="7" type="ORF">ACHHYP_03202</name>
</gene>
<dbReference type="STRING" id="1202772.A0A1V9Z460"/>
<evidence type="ECO:0000313" key="8">
    <source>
        <dbReference type="Proteomes" id="UP000243579"/>
    </source>
</evidence>
<dbReference type="Gene3D" id="3.30.160.20">
    <property type="match status" value="1"/>
</dbReference>
<comment type="subcellular location">
    <subcellularLocation>
        <location evidence="1">Mitochondrion</location>
    </subcellularLocation>
</comment>
<reference evidence="7 8" key="1">
    <citation type="journal article" date="2014" name="Genome Biol. Evol.">
        <title>The secreted proteins of Achlya hypogyna and Thraustotheca clavata identify the ancestral oomycete secretome and reveal gene acquisitions by horizontal gene transfer.</title>
        <authorList>
            <person name="Misner I."/>
            <person name="Blouin N."/>
            <person name="Leonard G."/>
            <person name="Richards T.A."/>
            <person name="Lane C.E."/>
        </authorList>
    </citation>
    <scope>NUCLEOTIDE SEQUENCE [LARGE SCALE GENOMIC DNA]</scope>
    <source>
        <strain evidence="7 8">ATCC 48635</strain>
    </source>
</reference>
<dbReference type="InterPro" id="IPR045853">
    <property type="entry name" value="Pep_chain_release_fac_I_sf"/>
</dbReference>
<dbReference type="SUPFAM" id="SSF75620">
    <property type="entry name" value="Release factor"/>
    <property type="match status" value="1"/>
</dbReference>
<dbReference type="GO" id="GO:0003747">
    <property type="term" value="F:translation release factor activity"/>
    <property type="evidence" value="ECO:0007669"/>
    <property type="project" value="InterPro"/>
</dbReference>
<dbReference type="OrthoDB" id="277888at2759"/>
<sequence>MQGAVPSRAFAAKLPIVLREDDLEESFVKGSGKGGQKINKVRNNVFLKHIPTGLFVQCQKTRSLDDNRRVARKLLAAKLDDHFNGAKSVRNQKILKLQKKKAKKKAKSRQKHLGTATGAPANDDNYEDSDDDDDQDDDEEVDSESEDEGEEDRPDESRRP</sequence>
<protein>
    <recommendedName>
        <fullName evidence="6">Prokaryotic-type class I peptide chain release factors domain-containing protein</fullName>
    </recommendedName>
</protein>
<evidence type="ECO:0000256" key="4">
    <source>
        <dbReference type="ARBA" id="ARBA00023128"/>
    </source>
</evidence>
<dbReference type="PANTHER" id="PTHR46203:SF1">
    <property type="entry name" value="MITOCHONDRIAL TRANSLATION RELEASE FACTOR IN RESCUE"/>
    <property type="match status" value="1"/>
</dbReference>
<dbReference type="PANTHER" id="PTHR46203">
    <property type="entry name" value="PROBABLE PEPTIDE CHAIN RELEASE FACTOR C12ORF65"/>
    <property type="match status" value="1"/>
</dbReference>
<dbReference type="InterPro" id="IPR052405">
    <property type="entry name" value="Mito_Transl_Release_Factor"/>
</dbReference>
<comment type="caution">
    <text evidence="7">The sequence shown here is derived from an EMBL/GenBank/DDBJ whole genome shotgun (WGS) entry which is preliminary data.</text>
</comment>
<organism evidence="7 8">
    <name type="scientific">Achlya hypogyna</name>
    <name type="common">Oomycete</name>
    <name type="synonym">Protoachlya hypogyna</name>
    <dbReference type="NCBI Taxonomy" id="1202772"/>
    <lineage>
        <taxon>Eukaryota</taxon>
        <taxon>Sar</taxon>
        <taxon>Stramenopiles</taxon>
        <taxon>Oomycota</taxon>
        <taxon>Saprolegniomycetes</taxon>
        <taxon>Saprolegniales</taxon>
        <taxon>Achlyaceae</taxon>
        <taxon>Achlya</taxon>
    </lineage>
</organism>
<name>A0A1V9Z460_ACHHY</name>
<dbReference type="AlphaFoldDB" id="A0A1V9Z460"/>
<proteinExistence type="inferred from homology"/>